<sequence length="151" mass="17494">MEQKKAITHVSKTYTSTEVNYGQIEKEALAFICGIQKFDQFLHRRHVILLTHHKPLLTILDSKKGNPSALASRLQNWALRLMGYTKDIEYRSTNNLIYTILMNCLLWCSRTIMSSSFRNQLFEHLHSLHSGMGRTQAAARRYCGGLHWTKI</sequence>
<comment type="caution">
    <text evidence="8">The sequence shown here is derived from an EMBL/GenBank/DDBJ whole genome shotgun (WGS) entry which is preliminary data.</text>
</comment>
<keyword evidence="4" id="KW-0255">Endonuclease</keyword>
<keyword evidence="5" id="KW-0378">Hydrolase</keyword>
<evidence type="ECO:0000256" key="4">
    <source>
        <dbReference type="ARBA" id="ARBA00022759"/>
    </source>
</evidence>
<dbReference type="GO" id="GO:0016787">
    <property type="term" value="F:hydrolase activity"/>
    <property type="evidence" value="ECO:0007669"/>
    <property type="project" value="UniProtKB-KW"/>
</dbReference>
<dbReference type="AlphaFoldDB" id="A0A814EGZ2"/>
<dbReference type="EMBL" id="CAJOAZ010000384">
    <property type="protein sequence ID" value="CAF3634085.1"/>
    <property type="molecule type" value="Genomic_DNA"/>
</dbReference>
<dbReference type="SUPFAM" id="SSF56672">
    <property type="entry name" value="DNA/RNA polymerases"/>
    <property type="match status" value="1"/>
</dbReference>
<dbReference type="Pfam" id="PF17917">
    <property type="entry name" value="RT_RNaseH"/>
    <property type="match status" value="1"/>
</dbReference>
<evidence type="ECO:0000256" key="3">
    <source>
        <dbReference type="ARBA" id="ARBA00022722"/>
    </source>
</evidence>
<evidence type="ECO:0000256" key="5">
    <source>
        <dbReference type="ARBA" id="ARBA00022801"/>
    </source>
</evidence>
<dbReference type="Proteomes" id="UP000663844">
    <property type="component" value="Unassembled WGS sequence"/>
</dbReference>
<keyword evidence="2" id="KW-0548">Nucleotidyltransferase</keyword>
<dbReference type="PANTHER" id="PTHR37984:SF5">
    <property type="entry name" value="PROTEIN NYNRIN-LIKE"/>
    <property type="match status" value="1"/>
</dbReference>
<organism evidence="8 10">
    <name type="scientific">Adineta steineri</name>
    <dbReference type="NCBI Taxonomy" id="433720"/>
    <lineage>
        <taxon>Eukaryota</taxon>
        <taxon>Metazoa</taxon>
        <taxon>Spiralia</taxon>
        <taxon>Gnathifera</taxon>
        <taxon>Rotifera</taxon>
        <taxon>Eurotatoria</taxon>
        <taxon>Bdelloidea</taxon>
        <taxon>Adinetida</taxon>
        <taxon>Adinetidae</taxon>
        <taxon>Adineta</taxon>
    </lineage>
</organism>
<protein>
    <recommendedName>
        <fullName evidence="7">Reverse transcriptase RNase H-like domain-containing protein</fullName>
    </recommendedName>
</protein>
<gene>
    <name evidence="8" type="ORF">JYZ213_LOCUS14221</name>
    <name evidence="9" type="ORF">OXD698_LOCUS8101</name>
</gene>
<evidence type="ECO:0000313" key="8">
    <source>
        <dbReference type="EMBL" id="CAF0967828.1"/>
    </source>
</evidence>
<accession>A0A814EGZ2</accession>
<dbReference type="Proteomes" id="UP000663845">
    <property type="component" value="Unassembled WGS sequence"/>
</dbReference>
<dbReference type="PANTHER" id="PTHR37984">
    <property type="entry name" value="PROTEIN CBG26694"/>
    <property type="match status" value="1"/>
</dbReference>
<keyword evidence="6" id="KW-0695">RNA-directed DNA polymerase</keyword>
<evidence type="ECO:0000256" key="2">
    <source>
        <dbReference type="ARBA" id="ARBA00022695"/>
    </source>
</evidence>
<name>A0A814EGZ2_9BILA</name>
<proteinExistence type="predicted"/>
<dbReference type="EMBL" id="CAJNOG010000117">
    <property type="protein sequence ID" value="CAF0967828.1"/>
    <property type="molecule type" value="Genomic_DNA"/>
</dbReference>
<dbReference type="GO" id="GO:0003964">
    <property type="term" value="F:RNA-directed DNA polymerase activity"/>
    <property type="evidence" value="ECO:0007669"/>
    <property type="project" value="UniProtKB-KW"/>
</dbReference>
<dbReference type="GO" id="GO:0004519">
    <property type="term" value="F:endonuclease activity"/>
    <property type="evidence" value="ECO:0007669"/>
    <property type="project" value="UniProtKB-KW"/>
</dbReference>
<evidence type="ECO:0000259" key="7">
    <source>
        <dbReference type="Pfam" id="PF17917"/>
    </source>
</evidence>
<reference evidence="8" key="1">
    <citation type="submission" date="2021-02" db="EMBL/GenBank/DDBJ databases">
        <authorList>
            <person name="Nowell W R."/>
        </authorList>
    </citation>
    <scope>NUCLEOTIDE SEQUENCE</scope>
</reference>
<evidence type="ECO:0000313" key="10">
    <source>
        <dbReference type="Proteomes" id="UP000663845"/>
    </source>
</evidence>
<dbReference type="InterPro" id="IPR043502">
    <property type="entry name" value="DNA/RNA_pol_sf"/>
</dbReference>
<evidence type="ECO:0000256" key="6">
    <source>
        <dbReference type="ARBA" id="ARBA00022918"/>
    </source>
</evidence>
<keyword evidence="3" id="KW-0540">Nuclease</keyword>
<feature type="domain" description="Reverse transcriptase RNase H-like" evidence="7">
    <location>
        <begin position="3"/>
        <end position="84"/>
    </location>
</feature>
<evidence type="ECO:0000313" key="9">
    <source>
        <dbReference type="EMBL" id="CAF3634085.1"/>
    </source>
</evidence>
<dbReference type="InterPro" id="IPR050951">
    <property type="entry name" value="Retrovirus_Pol_polyprotein"/>
</dbReference>
<evidence type="ECO:0000256" key="1">
    <source>
        <dbReference type="ARBA" id="ARBA00022679"/>
    </source>
</evidence>
<keyword evidence="1" id="KW-0808">Transferase</keyword>
<dbReference type="InterPro" id="IPR041373">
    <property type="entry name" value="RT_RNaseH"/>
</dbReference>